<dbReference type="GO" id="GO:0044780">
    <property type="term" value="P:bacterial-type flagellum assembly"/>
    <property type="evidence" value="ECO:0007669"/>
    <property type="project" value="UniProtKB-UniRule"/>
</dbReference>
<dbReference type="NCBIfam" id="TIGR01400">
    <property type="entry name" value="fliR"/>
    <property type="match status" value="1"/>
</dbReference>
<feature type="transmembrane region" description="Helical" evidence="10">
    <location>
        <begin position="124"/>
        <end position="146"/>
    </location>
</feature>
<dbReference type="GO" id="GO:0009425">
    <property type="term" value="C:bacterial-type flagellum basal body"/>
    <property type="evidence" value="ECO:0007669"/>
    <property type="project" value="UniProtKB-SubCell"/>
</dbReference>
<dbReference type="Pfam" id="PF01311">
    <property type="entry name" value="Bac_export_1"/>
    <property type="match status" value="1"/>
</dbReference>
<gene>
    <name evidence="11" type="ORF">B2J69_05185</name>
</gene>
<evidence type="ECO:0000256" key="1">
    <source>
        <dbReference type="ARBA" id="ARBA00002578"/>
    </source>
</evidence>
<keyword evidence="11" id="KW-0966">Cell projection</keyword>
<evidence type="ECO:0000256" key="9">
    <source>
        <dbReference type="NCBIfam" id="TIGR01400"/>
    </source>
</evidence>
<keyword evidence="11" id="KW-0282">Flagellum</keyword>
<evidence type="ECO:0000256" key="10">
    <source>
        <dbReference type="RuleBase" id="RU362071"/>
    </source>
</evidence>
<reference evidence="11 12" key="1">
    <citation type="submission" date="2017-02" db="EMBL/GenBank/DDBJ databases">
        <title>Whole genome shotgun sequence of Pantoea agglomerans strain AS1 isolated from a cycad, Zamia floridana in Central Florida, USA.</title>
        <authorList>
            <person name="Lata P."/>
            <person name="Govindarajan S."/>
            <person name="Qi F."/>
            <person name="Li J.-L."/>
            <person name="Maurya S.K."/>
            <person name="Sahoo M.K."/>
        </authorList>
    </citation>
    <scope>NUCLEOTIDE SEQUENCE [LARGE SCALE GENOMIC DNA]</scope>
    <source>
        <strain evidence="11 12">AS1</strain>
    </source>
</reference>
<keyword evidence="6 10" id="KW-1133">Transmembrane helix</keyword>
<feature type="transmembrane region" description="Helical" evidence="10">
    <location>
        <begin position="186"/>
        <end position="204"/>
    </location>
</feature>
<evidence type="ECO:0000256" key="7">
    <source>
        <dbReference type="ARBA" id="ARBA00023136"/>
    </source>
</evidence>
<feature type="transmembrane region" description="Helical" evidence="10">
    <location>
        <begin position="46"/>
        <end position="73"/>
    </location>
</feature>
<dbReference type="InterPro" id="IPR002010">
    <property type="entry name" value="T3SS_IM_R"/>
</dbReference>
<dbReference type="GO" id="GO:0006605">
    <property type="term" value="P:protein targeting"/>
    <property type="evidence" value="ECO:0007669"/>
    <property type="project" value="UniProtKB-UniRule"/>
</dbReference>
<proteinExistence type="inferred from homology"/>
<dbReference type="OrthoDB" id="9797790at2"/>
<evidence type="ECO:0000256" key="3">
    <source>
        <dbReference type="ARBA" id="ARBA00021717"/>
    </source>
</evidence>
<evidence type="ECO:0000256" key="2">
    <source>
        <dbReference type="ARBA" id="ARBA00009772"/>
    </source>
</evidence>
<dbReference type="GO" id="GO:0005886">
    <property type="term" value="C:plasma membrane"/>
    <property type="evidence" value="ECO:0007669"/>
    <property type="project" value="UniProtKB-SubCell"/>
</dbReference>
<protein>
    <recommendedName>
        <fullName evidence="3 9">Flagellar biosynthetic protein FliR</fullName>
    </recommendedName>
</protein>
<organism evidence="11 12">
    <name type="scientific">Pantoea latae</name>
    <dbReference type="NCBI Taxonomy" id="1964541"/>
    <lineage>
        <taxon>Bacteria</taxon>
        <taxon>Pseudomonadati</taxon>
        <taxon>Pseudomonadota</taxon>
        <taxon>Gammaproteobacteria</taxon>
        <taxon>Enterobacterales</taxon>
        <taxon>Erwiniaceae</taxon>
        <taxon>Pantoea</taxon>
    </lineage>
</organism>
<evidence type="ECO:0000313" key="12">
    <source>
        <dbReference type="Proteomes" id="UP000192769"/>
    </source>
</evidence>
<keyword evidence="4 10" id="KW-1003">Cell membrane</keyword>
<feature type="transmembrane region" description="Helical" evidence="10">
    <location>
        <begin position="16"/>
        <end position="34"/>
    </location>
</feature>
<keyword evidence="11" id="KW-0969">Cilium</keyword>
<evidence type="ECO:0000256" key="5">
    <source>
        <dbReference type="ARBA" id="ARBA00022692"/>
    </source>
</evidence>
<comment type="function">
    <text evidence="1 10">Role in flagellar biosynthesis.</text>
</comment>
<comment type="subcellular location">
    <subcellularLocation>
        <location evidence="10">Cell membrane</location>
        <topology evidence="10">Multi-pass membrane protein</topology>
    </subcellularLocation>
    <subcellularLocation>
        <location evidence="10">Bacterial flagellum basal body</location>
    </subcellularLocation>
</comment>
<dbReference type="Proteomes" id="UP000192769">
    <property type="component" value="Unassembled WGS sequence"/>
</dbReference>
<sequence length="261" mass="27687">MQSLSLADLYAAIGHYFWPFTRTLALFAAAPLFSEKVAAKRVKIGLALLVAWLIGETLPATPVALLSVAGVWITAKQIAIGYAMGLTMQFLFAAVRSAGEIVGLQMGLSFASFYDPSGNQSMPVLARIFNVLFTLLFITLNGHLLLLDALAESFRLLPVNGAPLGNGGFYLLAQAAGAIFSSGLKMGLPIVTLLLALNLALGLLNRLTPQLSVFVIGFPLSITLGMGALLVMMMNFAPLFAAMMQAAFHQLMAIVQGLQPA</sequence>
<keyword evidence="12" id="KW-1185">Reference proteome</keyword>
<keyword evidence="8 10" id="KW-0975">Bacterial flagellum</keyword>
<evidence type="ECO:0000256" key="8">
    <source>
        <dbReference type="ARBA" id="ARBA00023143"/>
    </source>
</evidence>
<dbReference type="PANTHER" id="PTHR30065:SF8">
    <property type="entry name" value="FLAGELLAR BIOSYNTHETIC PROTEIN FLIR"/>
    <property type="match status" value="1"/>
</dbReference>
<keyword evidence="7 10" id="KW-0472">Membrane</keyword>
<dbReference type="AlphaFoldDB" id="A0A1V9DNF7"/>
<dbReference type="InterPro" id="IPR006303">
    <property type="entry name" value="FliR"/>
</dbReference>
<feature type="transmembrane region" description="Helical" evidence="10">
    <location>
        <begin position="211"/>
        <end position="233"/>
    </location>
</feature>
<comment type="similarity">
    <text evidence="2 10">Belongs to the FliR/MopE/SpaR family.</text>
</comment>
<dbReference type="PANTHER" id="PTHR30065">
    <property type="entry name" value="FLAGELLAR BIOSYNTHETIC PROTEIN FLIR"/>
    <property type="match status" value="1"/>
</dbReference>
<name>A0A1V9DNF7_9GAMM</name>
<evidence type="ECO:0000256" key="4">
    <source>
        <dbReference type="ARBA" id="ARBA00022475"/>
    </source>
</evidence>
<feature type="transmembrane region" description="Helical" evidence="10">
    <location>
        <begin position="79"/>
        <end position="103"/>
    </location>
</feature>
<evidence type="ECO:0000313" key="11">
    <source>
        <dbReference type="EMBL" id="OQP35388.1"/>
    </source>
</evidence>
<dbReference type="PRINTS" id="PR00953">
    <property type="entry name" value="TYPE3IMRPROT"/>
</dbReference>
<dbReference type="RefSeq" id="WP_081137035.1">
    <property type="nucleotide sequence ID" value="NZ_MWUE01000007.1"/>
</dbReference>
<keyword evidence="5 10" id="KW-0812">Transmembrane</keyword>
<evidence type="ECO:0000256" key="6">
    <source>
        <dbReference type="ARBA" id="ARBA00022989"/>
    </source>
</evidence>
<accession>A0A1V9DNF7</accession>
<dbReference type="EMBL" id="MWUE01000007">
    <property type="protein sequence ID" value="OQP35388.1"/>
    <property type="molecule type" value="Genomic_DNA"/>
</dbReference>
<comment type="caution">
    <text evidence="11">The sequence shown here is derived from an EMBL/GenBank/DDBJ whole genome shotgun (WGS) entry which is preliminary data.</text>
</comment>